<feature type="region of interest" description="Disordered" evidence="1">
    <location>
        <begin position="156"/>
        <end position="188"/>
    </location>
</feature>
<feature type="compositionally biased region" description="Basic and acidic residues" evidence="1">
    <location>
        <begin position="164"/>
        <end position="177"/>
    </location>
</feature>
<sequence length="188" mass="19887">MQVDFACVPTGERGNCLDVEDRCVGILGQRRQRLVPQSGGIPQQLKHNGRAAHIAGSLRDHRGDGAAGGISGDGDAAEVSTDLAAMLGDPPRCGPSIFDGSGVGVLRRQPVVDGHDNRVSADGVLAAGAIVRVEVAHDESAAMEIQHNGRLGLIGTRWRPIDPGPDRPRRSIDRKVNDPQLGVHRLAR</sequence>
<organism evidence="2 3">
    <name type="scientific">Mycobacterium tuberculosis</name>
    <dbReference type="NCBI Taxonomy" id="1773"/>
    <lineage>
        <taxon>Bacteria</taxon>
        <taxon>Bacillati</taxon>
        <taxon>Actinomycetota</taxon>
        <taxon>Actinomycetes</taxon>
        <taxon>Mycobacteriales</taxon>
        <taxon>Mycobacteriaceae</taxon>
        <taxon>Mycobacterium</taxon>
        <taxon>Mycobacterium tuberculosis complex</taxon>
    </lineage>
</organism>
<accession>A0A655JRZ3</accession>
<protein>
    <submittedName>
        <fullName evidence="2">Uncharacterized protein</fullName>
    </submittedName>
</protein>
<dbReference type="EMBL" id="CSAJ01001112">
    <property type="protein sequence ID" value="COX61323.1"/>
    <property type="molecule type" value="Genomic_DNA"/>
</dbReference>
<proteinExistence type="predicted"/>
<reference evidence="2 3" key="1">
    <citation type="submission" date="2015-03" db="EMBL/GenBank/DDBJ databases">
        <authorList>
            <consortium name="Pathogen Informatics"/>
        </authorList>
    </citation>
    <scope>NUCLEOTIDE SEQUENCE [LARGE SCALE GENOMIC DNA]</scope>
    <source>
        <strain evidence="2 3">M09401471</strain>
    </source>
</reference>
<evidence type="ECO:0000313" key="3">
    <source>
        <dbReference type="Proteomes" id="UP000044938"/>
    </source>
</evidence>
<evidence type="ECO:0000313" key="2">
    <source>
        <dbReference type="EMBL" id="COX61323.1"/>
    </source>
</evidence>
<dbReference type="AlphaFoldDB" id="A0A655JRZ3"/>
<dbReference type="Proteomes" id="UP000044938">
    <property type="component" value="Unassembled WGS sequence"/>
</dbReference>
<evidence type="ECO:0000256" key="1">
    <source>
        <dbReference type="SAM" id="MobiDB-lite"/>
    </source>
</evidence>
<gene>
    <name evidence="2" type="ORF">ERS007720_04726</name>
</gene>
<name>A0A655JRZ3_MYCTX</name>